<comment type="caution">
    <text evidence="3">The sequence shown here is derived from an EMBL/GenBank/DDBJ whole genome shotgun (WGS) entry which is preliminary data.</text>
</comment>
<sequence>MQYQTNYPYATTSQQYGAISNRRDEQRRRQQEYSQALAQQVAQREQQKRREREMDQQYRRHSGAFPNPFNQNFRQEAFASAERGILDGLGHNNPQNTRKSFAREQPQLHHRLPGGPESFDYSQASNFPPAQHRPSVDNQTFQSGFGYPGNMNQQHPMAQQSWQQQQSIPAPGTVGPPPFPGSNVQAGWGVQNPQLNAMPQAVRNDLVAGPPPFAPGPSIQTGWQNPQQNPMAQARNSQYWAGQSFPEQPVPSAGYAGYASPQRPNYQSGHPYDGPPGPPNAHNAGRRLRTGIHDGDRGDAEERFRRKQQQQHEMQLALERQIEEKRQQKLEAKRRQEEEDRRELERFEEEQRRLRAEQERLQEEKRRKAELEQQKADQAAAAVAAANQQAKLQQQHKLHAQLNQPQPQHIQSFQQHYQPPPQQPEHFPNAPSPDRSKNPFTNSRAHLFEDPPPPRESMAPSNHHGYSNQNASPIRGHPQSFGPAFEHDNNMGRLLDPMELRHQYDDMREELSRQKQLVDQLRQAQAQIQQRSPVRVESGNIPTLIDLEKLRNELRGELAYREQIHRQELESLKREQQQERPPTQSPHRHSGVKDSLELQVRIPNKVERISSHPETIKAHEVSRQQRGSPNKIQHPFRSSTEELSHHLKAPISESAMSLRGESRFVYFNVETGGNLNGDVGDEKSSDNEQDGDALDEQSESIKVEAPLQRKSIQKSVQFSPTRKPSIRQSVAVTRSVSPRRPIKSEVSDTDSDGDDDRGFVVTGITSSPSHQLLNSPSTSRSSRSAASSHRYSQLPPALSSFSPSKASHKWRLESMGTTDSNDDLDESLDGDQLEALFQRNVRRHEILLGFQSKLQGQPQDAKQRKPDAKLAWAELHQQLESNRRALMLRKLSTMSTASNDSNQETIDNEAALVASSKWVPSTVLSTRRRNVVNN</sequence>
<dbReference type="OrthoDB" id="129754at2759"/>
<feature type="compositionally biased region" description="Polar residues" evidence="2">
    <location>
        <begin position="713"/>
        <end position="736"/>
    </location>
</feature>
<evidence type="ECO:0000313" key="3">
    <source>
        <dbReference type="EMBL" id="ETO65875.1"/>
    </source>
</evidence>
<evidence type="ECO:0000313" key="4">
    <source>
        <dbReference type="Proteomes" id="UP000028582"/>
    </source>
</evidence>
<feature type="compositionally biased region" description="Low complexity" evidence="2">
    <location>
        <begin position="35"/>
        <end position="44"/>
    </location>
</feature>
<feature type="compositionally biased region" description="Basic and acidic residues" evidence="2">
    <location>
        <begin position="291"/>
        <end position="304"/>
    </location>
</feature>
<feature type="region of interest" description="Disordered" evidence="2">
    <location>
        <begin position="123"/>
        <end position="187"/>
    </location>
</feature>
<feature type="compositionally biased region" description="Low complexity" evidence="2">
    <location>
        <begin position="153"/>
        <end position="173"/>
    </location>
</feature>
<evidence type="ECO:0000256" key="1">
    <source>
        <dbReference type="SAM" id="Coils"/>
    </source>
</evidence>
<feature type="region of interest" description="Disordered" evidence="2">
    <location>
        <begin position="205"/>
        <end position="490"/>
    </location>
</feature>
<protein>
    <submittedName>
        <fullName evidence="3">Uncharacterized protein</fullName>
    </submittedName>
</protein>
<feature type="region of interest" description="Disordered" evidence="2">
    <location>
        <begin position="1"/>
        <end position="70"/>
    </location>
</feature>
<keyword evidence="1" id="KW-0175">Coiled coil</keyword>
<feature type="compositionally biased region" description="Basic and acidic residues" evidence="2">
    <location>
        <begin position="45"/>
        <end position="58"/>
    </location>
</feature>
<feature type="compositionally biased region" description="Basic and acidic residues" evidence="2">
    <location>
        <begin position="21"/>
        <end position="31"/>
    </location>
</feature>
<feature type="compositionally biased region" description="Polar residues" evidence="2">
    <location>
        <begin position="218"/>
        <end position="241"/>
    </location>
</feature>
<feature type="region of interest" description="Disordered" evidence="2">
    <location>
        <begin position="569"/>
        <end position="643"/>
    </location>
</feature>
<dbReference type="EMBL" id="ANJA01003135">
    <property type="protein sequence ID" value="ETO65875.1"/>
    <property type="molecule type" value="Genomic_DNA"/>
</dbReference>
<reference evidence="3 4" key="1">
    <citation type="submission" date="2013-11" db="EMBL/GenBank/DDBJ databases">
        <title>The Genome Sequence of Phytophthora parasitica P1976.</title>
        <authorList>
            <consortium name="The Broad Institute Genomics Platform"/>
            <person name="Russ C."/>
            <person name="Tyler B."/>
            <person name="Panabieres F."/>
            <person name="Shan W."/>
            <person name="Tripathy S."/>
            <person name="Grunwald N."/>
            <person name="Machado M."/>
            <person name="Johnson C.S."/>
            <person name="Walker B."/>
            <person name="Young S."/>
            <person name="Zeng Q."/>
            <person name="Gargeya S."/>
            <person name="Fitzgerald M."/>
            <person name="Haas B."/>
            <person name="Abouelleil A."/>
            <person name="Allen A.W."/>
            <person name="Alvarado L."/>
            <person name="Arachchi H.M."/>
            <person name="Berlin A.M."/>
            <person name="Chapman S.B."/>
            <person name="Gainer-Dewar J."/>
            <person name="Goldberg J."/>
            <person name="Griggs A."/>
            <person name="Gujja S."/>
            <person name="Hansen M."/>
            <person name="Howarth C."/>
            <person name="Imamovic A."/>
            <person name="Ireland A."/>
            <person name="Larimer J."/>
            <person name="McCowan C."/>
            <person name="Murphy C."/>
            <person name="Pearson M."/>
            <person name="Poon T.W."/>
            <person name="Priest M."/>
            <person name="Roberts A."/>
            <person name="Saif S."/>
            <person name="Shea T."/>
            <person name="Sisk P."/>
            <person name="Sykes S."/>
            <person name="Wortman J."/>
            <person name="Nusbaum C."/>
            <person name="Birren B."/>
        </authorList>
    </citation>
    <scope>NUCLEOTIDE SEQUENCE [LARGE SCALE GENOMIC DNA]</scope>
    <source>
        <strain evidence="3 4">P1976</strain>
    </source>
</reference>
<organism evidence="3 4">
    <name type="scientific">Phytophthora nicotianae P1976</name>
    <dbReference type="NCBI Taxonomy" id="1317066"/>
    <lineage>
        <taxon>Eukaryota</taxon>
        <taxon>Sar</taxon>
        <taxon>Stramenopiles</taxon>
        <taxon>Oomycota</taxon>
        <taxon>Peronosporomycetes</taxon>
        <taxon>Peronosporales</taxon>
        <taxon>Peronosporaceae</taxon>
        <taxon>Phytophthora</taxon>
    </lineage>
</organism>
<feature type="compositionally biased region" description="Basic and acidic residues" evidence="2">
    <location>
        <begin position="569"/>
        <end position="578"/>
    </location>
</feature>
<dbReference type="AlphaFoldDB" id="A0A080ZGW4"/>
<accession>A0A080ZGW4</accession>
<feature type="coiled-coil region" evidence="1">
    <location>
        <begin position="504"/>
        <end position="531"/>
    </location>
</feature>
<evidence type="ECO:0000256" key="2">
    <source>
        <dbReference type="SAM" id="MobiDB-lite"/>
    </source>
</evidence>
<feature type="compositionally biased region" description="Low complexity" evidence="2">
    <location>
        <begin position="775"/>
        <end position="792"/>
    </location>
</feature>
<proteinExistence type="predicted"/>
<feature type="compositionally biased region" description="Basic and acidic residues" evidence="2">
    <location>
        <begin position="320"/>
        <end position="375"/>
    </location>
</feature>
<feature type="compositionally biased region" description="Low complexity" evidence="2">
    <location>
        <begin position="376"/>
        <end position="393"/>
    </location>
</feature>
<feature type="compositionally biased region" description="Basic and acidic residues" evidence="2">
    <location>
        <begin position="604"/>
        <end position="623"/>
    </location>
</feature>
<feature type="region of interest" description="Disordered" evidence="2">
    <location>
        <begin position="673"/>
        <end position="804"/>
    </location>
</feature>
<feature type="compositionally biased region" description="Polar residues" evidence="2">
    <location>
        <begin position="1"/>
        <end position="18"/>
    </location>
</feature>
<feature type="compositionally biased region" description="Polar residues" evidence="2">
    <location>
        <begin position="763"/>
        <end position="774"/>
    </location>
</feature>
<gene>
    <name evidence="3" type="ORF">F444_16862</name>
</gene>
<dbReference type="Proteomes" id="UP000028582">
    <property type="component" value="Unassembled WGS sequence"/>
</dbReference>
<name>A0A080ZGW4_PHYNI</name>
<feature type="compositionally biased region" description="Low complexity" evidence="2">
    <location>
        <begin position="400"/>
        <end position="417"/>
    </location>
</feature>
<feature type="compositionally biased region" description="Acidic residues" evidence="2">
    <location>
        <begin position="687"/>
        <end position="698"/>
    </location>
</feature>